<dbReference type="Proteomes" id="UP000030753">
    <property type="component" value="Unassembled WGS sequence"/>
</dbReference>
<evidence type="ECO:0000313" key="1">
    <source>
        <dbReference type="EMBL" id="EWY80813.1"/>
    </source>
</evidence>
<evidence type="ECO:0000313" key="2">
    <source>
        <dbReference type="Proteomes" id="UP000030753"/>
    </source>
</evidence>
<dbReference type="EMBL" id="JH717850">
    <property type="protein sequence ID" value="EWY80813.1"/>
    <property type="molecule type" value="Genomic_DNA"/>
</dbReference>
<accession>W9HE27</accession>
<name>W9HE27_FUSOX</name>
<dbReference type="AlphaFoldDB" id="W9HE27"/>
<gene>
    <name evidence="1" type="ORF">FOYG_16734</name>
</gene>
<sequence length="75" mass="8383">MTREAFNTFAHEAVQRFESVIGTNDPDLTAFFKKGGKILGYRGTFLGCYTAPVAKEDNPQTRLMHSKLRSRTGPC</sequence>
<protein>
    <submittedName>
        <fullName evidence="1">Uncharacterized protein</fullName>
    </submittedName>
</protein>
<proteinExistence type="predicted"/>
<organism evidence="1 2">
    <name type="scientific">Fusarium oxysporum NRRL 32931</name>
    <dbReference type="NCBI Taxonomy" id="660029"/>
    <lineage>
        <taxon>Eukaryota</taxon>
        <taxon>Fungi</taxon>
        <taxon>Dikarya</taxon>
        <taxon>Ascomycota</taxon>
        <taxon>Pezizomycotina</taxon>
        <taxon>Sordariomycetes</taxon>
        <taxon>Hypocreomycetidae</taxon>
        <taxon>Hypocreales</taxon>
        <taxon>Nectriaceae</taxon>
        <taxon>Fusarium</taxon>
        <taxon>Fusarium oxysporum species complex</taxon>
    </lineage>
</organism>
<reference evidence="1 2" key="1">
    <citation type="submission" date="2011-06" db="EMBL/GenBank/DDBJ databases">
        <title>The Genome Sequence of Fusarium oxysporum FOSC 3-a.</title>
        <authorList>
            <consortium name="The Broad Institute Genome Sequencing Platform"/>
            <person name="Ma L.-J."/>
            <person name="Gale L.R."/>
            <person name="Schwartz D.C."/>
            <person name="Zhou S."/>
            <person name="Corby-Kistler H."/>
            <person name="Young S.K."/>
            <person name="Zeng Q."/>
            <person name="Gargeya S."/>
            <person name="Fitzgerald M."/>
            <person name="Haas B."/>
            <person name="Abouelleil A."/>
            <person name="Alvarado L."/>
            <person name="Arachchi H.M."/>
            <person name="Berlin A."/>
            <person name="Brown A."/>
            <person name="Chapman S.B."/>
            <person name="Chen Z."/>
            <person name="Dunbar C."/>
            <person name="Freedman E."/>
            <person name="Gearin G."/>
            <person name="Gellesch M."/>
            <person name="Goldberg J."/>
            <person name="Griggs A."/>
            <person name="Gujja S."/>
            <person name="Heiman D."/>
            <person name="Howarth C."/>
            <person name="Larson L."/>
            <person name="Lui A."/>
            <person name="MacDonald P.J.P."/>
            <person name="Mehta T."/>
            <person name="Montmayeur A."/>
            <person name="Murphy C."/>
            <person name="Neiman D."/>
            <person name="Pearson M."/>
            <person name="Priest M."/>
            <person name="Roberts A."/>
            <person name="Saif S."/>
            <person name="Shea T."/>
            <person name="Shenoy N."/>
            <person name="Sisk P."/>
            <person name="Stolte C."/>
            <person name="Sykes S."/>
            <person name="Wortman J."/>
            <person name="Nusbaum C."/>
            <person name="Birren B."/>
        </authorList>
    </citation>
    <scope>NUCLEOTIDE SEQUENCE [LARGE SCALE GENOMIC DNA]</scope>
    <source>
        <strain evidence="2">FOSC 3-a</strain>
    </source>
</reference>
<dbReference type="HOGENOM" id="CLU_2671107_0_0_1"/>